<dbReference type="GO" id="GO:0000423">
    <property type="term" value="P:mitophagy"/>
    <property type="evidence" value="ECO:0007669"/>
    <property type="project" value="UniProtKB-ARBA"/>
</dbReference>
<sequence>MYNFRNLISQGIRNFSTSTKTKVYELKTYNVLPNNIPAFLELLKDNNGKSSNRLGTWTTEMGSSNQVISLVEHESLDDRQVNEWNSKFQSKVGELVEKQDSLILREFPWAPFKKISTQQADENKVWELRTYQSKPGKLGQWAVDFTNGFTERKKISEPVGVFFSEFGALNTIVHLWPYKSFEDRFRIRDLALKNPVWVETVAKTTANLASMESKTIVPVKL</sequence>
<evidence type="ECO:0000256" key="1">
    <source>
        <dbReference type="ARBA" id="ARBA00005291"/>
    </source>
</evidence>
<dbReference type="Pfam" id="PF07978">
    <property type="entry name" value="NIPSNAP"/>
    <property type="match status" value="2"/>
</dbReference>
<keyword evidence="4" id="KW-1185">Reference proteome</keyword>
<dbReference type="InterPro" id="IPR051557">
    <property type="entry name" value="NipSnap_domain"/>
</dbReference>
<evidence type="ECO:0000313" key="3">
    <source>
        <dbReference type="EMBL" id="KAK5579071.1"/>
    </source>
</evidence>
<reference evidence="3 4" key="1">
    <citation type="submission" date="2023-11" db="EMBL/GenBank/DDBJ databases">
        <title>Dfirmibasis_genome.</title>
        <authorList>
            <person name="Edelbroek B."/>
            <person name="Kjellin J."/>
            <person name="Jerlstrom-Hultqvist J."/>
            <person name="Soderbom F."/>
        </authorList>
    </citation>
    <scope>NUCLEOTIDE SEQUENCE [LARGE SCALE GENOMIC DNA]</scope>
    <source>
        <strain evidence="3 4">TNS-C-14</strain>
    </source>
</reference>
<organism evidence="3 4">
    <name type="scientific">Dictyostelium firmibasis</name>
    <dbReference type="NCBI Taxonomy" id="79012"/>
    <lineage>
        <taxon>Eukaryota</taxon>
        <taxon>Amoebozoa</taxon>
        <taxon>Evosea</taxon>
        <taxon>Eumycetozoa</taxon>
        <taxon>Dictyostelia</taxon>
        <taxon>Dictyosteliales</taxon>
        <taxon>Dictyosteliaceae</taxon>
        <taxon>Dictyostelium</taxon>
    </lineage>
</organism>
<proteinExistence type="inferred from homology"/>
<dbReference type="InterPro" id="IPR012577">
    <property type="entry name" value="NIPSNAP"/>
</dbReference>
<feature type="domain" description="NIPSNAP" evidence="2">
    <location>
        <begin position="24"/>
        <end position="111"/>
    </location>
</feature>
<dbReference type="EMBL" id="JAVFKY010000003">
    <property type="protein sequence ID" value="KAK5579071.1"/>
    <property type="molecule type" value="Genomic_DNA"/>
</dbReference>
<dbReference type="Proteomes" id="UP001344447">
    <property type="component" value="Unassembled WGS sequence"/>
</dbReference>
<gene>
    <name evidence="3" type="ORF">RB653_008750</name>
</gene>
<name>A0AAN7U0N4_9MYCE</name>
<comment type="similarity">
    <text evidence="1">Belongs to the NipSnap family.</text>
</comment>
<dbReference type="GO" id="GO:0005739">
    <property type="term" value="C:mitochondrion"/>
    <property type="evidence" value="ECO:0007669"/>
    <property type="project" value="TreeGrafter"/>
</dbReference>
<feature type="domain" description="NIPSNAP" evidence="2">
    <location>
        <begin position="127"/>
        <end position="220"/>
    </location>
</feature>
<evidence type="ECO:0000313" key="4">
    <source>
        <dbReference type="Proteomes" id="UP001344447"/>
    </source>
</evidence>
<dbReference type="InterPro" id="IPR011008">
    <property type="entry name" value="Dimeric_a/b-barrel"/>
</dbReference>
<dbReference type="SUPFAM" id="SSF54909">
    <property type="entry name" value="Dimeric alpha+beta barrel"/>
    <property type="match status" value="2"/>
</dbReference>
<dbReference type="FunFam" id="3.30.70.100:FF:000163">
    <property type="match status" value="1"/>
</dbReference>
<dbReference type="PANTHER" id="PTHR21017">
    <property type="entry name" value="NIPSNAP-RELATED"/>
    <property type="match status" value="1"/>
</dbReference>
<comment type="caution">
    <text evidence="3">The sequence shown here is derived from an EMBL/GenBank/DDBJ whole genome shotgun (WGS) entry which is preliminary data.</text>
</comment>
<dbReference type="PANTHER" id="PTHR21017:SF17">
    <property type="entry name" value="PROTEIN NIPSNAP"/>
    <property type="match status" value="1"/>
</dbReference>
<evidence type="ECO:0000259" key="2">
    <source>
        <dbReference type="Pfam" id="PF07978"/>
    </source>
</evidence>
<accession>A0AAN7U0N4</accession>
<dbReference type="AlphaFoldDB" id="A0AAN7U0N4"/>
<protein>
    <recommendedName>
        <fullName evidence="2">NIPSNAP domain-containing protein</fullName>
    </recommendedName>
</protein>
<dbReference type="Gene3D" id="3.30.70.100">
    <property type="match status" value="2"/>
</dbReference>